<dbReference type="Pfam" id="PF13374">
    <property type="entry name" value="TPR_10"/>
    <property type="match status" value="2"/>
</dbReference>
<dbReference type="PROSITE" id="PS50005">
    <property type="entry name" value="TPR"/>
    <property type="match status" value="5"/>
</dbReference>
<dbReference type="EMBL" id="JAQGDS010000020">
    <property type="protein sequence ID" value="KAJ6255791.1"/>
    <property type="molecule type" value="Genomic_DNA"/>
</dbReference>
<dbReference type="AlphaFoldDB" id="A0AAD6NEG9"/>
<dbReference type="Pfam" id="PF13424">
    <property type="entry name" value="TPR_12"/>
    <property type="match status" value="5"/>
</dbReference>
<keyword evidence="4" id="KW-1185">Reference proteome</keyword>
<feature type="repeat" description="TPR" evidence="1">
    <location>
        <begin position="739"/>
        <end position="772"/>
    </location>
</feature>
<dbReference type="GO" id="GO:0009116">
    <property type="term" value="P:nucleoside metabolic process"/>
    <property type="evidence" value="ECO:0007669"/>
    <property type="project" value="InterPro"/>
</dbReference>
<gene>
    <name evidence="3" type="ORF">Dda_9472</name>
</gene>
<organism evidence="3 4">
    <name type="scientific">Drechslerella dactyloides</name>
    <name type="common">Nematode-trapping fungus</name>
    <name type="synonym">Arthrobotrys dactyloides</name>
    <dbReference type="NCBI Taxonomy" id="74499"/>
    <lineage>
        <taxon>Eukaryota</taxon>
        <taxon>Fungi</taxon>
        <taxon>Dikarya</taxon>
        <taxon>Ascomycota</taxon>
        <taxon>Pezizomycotina</taxon>
        <taxon>Orbiliomycetes</taxon>
        <taxon>Orbiliales</taxon>
        <taxon>Orbiliaceae</taxon>
        <taxon>Drechslerella</taxon>
    </lineage>
</organism>
<dbReference type="PANTHER" id="PTHR46082:SF11">
    <property type="entry name" value="AAA+ ATPASE DOMAIN-CONTAINING PROTEIN-RELATED"/>
    <property type="match status" value="1"/>
</dbReference>
<evidence type="ECO:0000313" key="4">
    <source>
        <dbReference type="Proteomes" id="UP001221413"/>
    </source>
</evidence>
<dbReference type="InterPro" id="IPR024983">
    <property type="entry name" value="CHAT_dom"/>
</dbReference>
<feature type="repeat" description="TPR" evidence="1">
    <location>
        <begin position="907"/>
        <end position="940"/>
    </location>
</feature>
<comment type="caution">
    <text evidence="3">The sequence shown here is derived from an EMBL/GenBank/DDBJ whole genome shotgun (WGS) entry which is preliminary data.</text>
</comment>
<evidence type="ECO:0000313" key="3">
    <source>
        <dbReference type="EMBL" id="KAJ6255791.1"/>
    </source>
</evidence>
<dbReference type="InterPro" id="IPR053137">
    <property type="entry name" value="NLR-like"/>
</dbReference>
<protein>
    <recommendedName>
        <fullName evidence="2">CHAT domain-containing protein</fullName>
    </recommendedName>
</protein>
<dbReference type="InterPro" id="IPR035994">
    <property type="entry name" value="Nucleoside_phosphorylase_sf"/>
</dbReference>
<dbReference type="InterPro" id="IPR019734">
    <property type="entry name" value="TPR_rpt"/>
</dbReference>
<dbReference type="SMART" id="SM00028">
    <property type="entry name" value="TPR"/>
    <property type="match status" value="12"/>
</dbReference>
<reference evidence="3" key="1">
    <citation type="submission" date="2023-01" db="EMBL/GenBank/DDBJ databases">
        <title>The chitinases involved in constricting ring structure development in the nematode-trapping fungus Drechslerella dactyloides.</title>
        <authorList>
            <person name="Wang R."/>
            <person name="Zhang L."/>
            <person name="Tang P."/>
            <person name="Li S."/>
            <person name="Liang L."/>
        </authorList>
    </citation>
    <scope>NUCLEOTIDE SEQUENCE</scope>
    <source>
        <strain evidence="3">YMF1.00031</strain>
    </source>
</reference>
<dbReference type="Gene3D" id="3.40.50.1580">
    <property type="entry name" value="Nucleoside phosphorylase domain"/>
    <property type="match status" value="1"/>
</dbReference>
<dbReference type="InterPro" id="IPR027417">
    <property type="entry name" value="P-loop_NTPase"/>
</dbReference>
<proteinExistence type="predicted"/>
<dbReference type="SUPFAM" id="SSF52540">
    <property type="entry name" value="P-loop containing nucleoside triphosphate hydrolases"/>
    <property type="match status" value="1"/>
</dbReference>
<sequence length="1275" mass="142713">MTTELHKSDYSVGWICAISIELAAVLAILDETHPQPDVAGGDTNVYTFGRIGRHNVVIACLPEGRYGITRAGIVAAHMRSTFTRLRFGLMVGVGGGAPSEENDIRLGDLVVSQPTGVSGGVVQYDFGKATENGEFVRTGSLNAPPSILLSAVASIKARNQAELGKKISGTAEEVGEKDMRFHHPGPDTDRLFRADYNHVTSEGRHSDTCRSCDASKAVSRPERQYDHPYIHYGIIASGNQVMRDGVKRRRISTQTGALLFEMEAAGLMDDFPCLVIRGVCDYSDGHKNKHWQPYSALIAAIYAKELLLQIPTASEDDTEDCSAPREKIKEINFIIPFRMPLPRNRSFVGRAEELRKIYKYFAGSRPADVPHIFALTGTGGMGKTQIALEYAYRHHNDYTAVFWVSAASEDTIRTSFIDIMQCIVNEQARITWPESAPDYEAIGSKLGMPGLVDSKGTVSADLETVGNIRSALFRWLQLPGNSKWLLIYDNADDLETFNLQEYFPNQGGGAILVTSRRPEFSDSAKQADLHGLDKESGVTLLLRLAHLPDTPGVPQNEAITLVEKLGFMPLAISHAGCYIREAKLPLEEYKAHYDKAFMTVQSRKPRFGWNYRKDTTATTWEISFSQIEKQDAEAALLLLTCSYLNPEEIFENLWEDEQLDRVKIFTNQGKYDEAMRWYERALAGKEKTLGKDHPDTLDTVHAIASVFNSQGKYDEAMRWYERVLAGSERALGKDHLDTLTTVHNMALVFYRQGKYDEAMRWYERALAGREKTLGKDHLDTLTTVHSIALVFDSQGKYDEAMRWYERALASREKALGKDHPDTLTTVHSIAAIFSNQGKYGEAMQLHERALAGREKALGKDHPDTLTTVNNIALVFSNHGKYDEAMQLHERALAGREKALGKDHPDTLTTVHSIASVFTYQGKYDEAMRWYERALASREKALGKDHPDTLTTVHSIAAIFSNQGKYGEAMQLHERALAGREKALGKDHPDTLTTVHSIASVFTYQGKYDEAMRWYERALAGREKALGKDHPDTLTTVHAIASVFDSQGKYDEAMRWYERALAGSERALGKDHPDTLTTVHNMALVFDSQGKYDEAMRWYERALAGSERALGKDHPDTLTTVHNMALVFDKQGKYDEAMRWYERALAGKEKASGKDHPETLHRQQRTNLACCVGGKLTMDDLAKVRHPIAQLAFLSAWFHREISAEQLQDEMIHIANAFQLAGYPHVVGMLWEAKDESAKAISKAFYENLVGGGSRNLHHSVATALHQATRELMRDY</sequence>
<dbReference type="Gene3D" id="3.40.50.300">
    <property type="entry name" value="P-loop containing nucleotide triphosphate hydrolases"/>
    <property type="match status" value="1"/>
</dbReference>
<dbReference type="Pfam" id="PF12770">
    <property type="entry name" value="CHAT"/>
    <property type="match status" value="1"/>
</dbReference>
<feature type="domain" description="CHAT" evidence="2">
    <location>
        <begin position="1171"/>
        <end position="1274"/>
    </location>
</feature>
<evidence type="ECO:0000259" key="2">
    <source>
        <dbReference type="Pfam" id="PF12770"/>
    </source>
</evidence>
<feature type="repeat" description="TPR" evidence="1">
    <location>
        <begin position="1117"/>
        <end position="1150"/>
    </location>
</feature>
<dbReference type="SUPFAM" id="SSF53167">
    <property type="entry name" value="Purine and uridine phosphorylases"/>
    <property type="match status" value="1"/>
</dbReference>
<dbReference type="PANTHER" id="PTHR46082">
    <property type="entry name" value="ATP/GTP-BINDING PROTEIN-RELATED"/>
    <property type="match status" value="1"/>
</dbReference>
<evidence type="ECO:0000256" key="1">
    <source>
        <dbReference type="PROSITE-ProRule" id="PRU00339"/>
    </source>
</evidence>
<accession>A0AAD6NEG9</accession>
<keyword evidence="1" id="KW-0802">TPR repeat</keyword>
<dbReference type="Gene3D" id="1.25.40.10">
    <property type="entry name" value="Tetratricopeptide repeat domain"/>
    <property type="match status" value="3"/>
</dbReference>
<dbReference type="SUPFAM" id="SSF48452">
    <property type="entry name" value="TPR-like"/>
    <property type="match status" value="3"/>
</dbReference>
<dbReference type="Proteomes" id="UP001221413">
    <property type="component" value="Unassembled WGS sequence"/>
</dbReference>
<dbReference type="GO" id="GO:0003824">
    <property type="term" value="F:catalytic activity"/>
    <property type="evidence" value="ECO:0007669"/>
    <property type="project" value="InterPro"/>
</dbReference>
<dbReference type="InterPro" id="IPR011990">
    <property type="entry name" value="TPR-like_helical_dom_sf"/>
</dbReference>
<feature type="repeat" description="TPR" evidence="1">
    <location>
        <begin position="1075"/>
        <end position="1108"/>
    </location>
</feature>
<name>A0AAD6NEG9_DREDA</name>
<dbReference type="PRINTS" id="PR00381">
    <property type="entry name" value="KINESINLIGHT"/>
</dbReference>
<feature type="repeat" description="TPR" evidence="1">
    <location>
        <begin position="781"/>
        <end position="814"/>
    </location>
</feature>